<reference evidence="1 2" key="1">
    <citation type="submission" date="2020-10" db="EMBL/GenBank/DDBJ databases">
        <title>Phylogeny of dyella-like bacteria.</title>
        <authorList>
            <person name="Fu J."/>
        </authorList>
    </citation>
    <scope>NUCLEOTIDE SEQUENCE [LARGE SCALE GENOMIC DNA]</scope>
    <source>
        <strain evidence="1 2">THG-B117</strain>
    </source>
</reference>
<dbReference type="Proteomes" id="UP001430065">
    <property type="component" value="Unassembled WGS sequence"/>
</dbReference>
<accession>A0ABS2JU67</accession>
<evidence type="ECO:0000313" key="2">
    <source>
        <dbReference type="Proteomes" id="UP001430065"/>
    </source>
</evidence>
<sequence length="71" mass="7852">MSSRITALLKSAIEGGYPIYTVGLRVLADTVHLLGDEGERLNAQFVERRATTYWRSPFDSAWIADGQGSVH</sequence>
<proteinExistence type="predicted"/>
<gene>
    <name evidence="1" type="ORF">ISP20_13295</name>
</gene>
<evidence type="ECO:0000313" key="1">
    <source>
        <dbReference type="EMBL" id="MBM7122134.1"/>
    </source>
</evidence>
<dbReference type="RefSeq" id="WP_204636566.1">
    <property type="nucleotide sequence ID" value="NZ_JADIKC010000005.1"/>
</dbReference>
<name>A0ABS2JU67_9GAMM</name>
<comment type="caution">
    <text evidence="1">The sequence shown here is derived from an EMBL/GenBank/DDBJ whole genome shotgun (WGS) entry which is preliminary data.</text>
</comment>
<protein>
    <submittedName>
        <fullName evidence="1">Uncharacterized protein</fullName>
    </submittedName>
</protein>
<keyword evidence="2" id="KW-1185">Reference proteome</keyword>
<organism evidence="1 2">
    <name type="scientific">Dyella kyungheensis</name>
    <dbReference type="NCBI Taxonomy" id="1242174"/>
    <lineage>
        <taxon>Bacteria</taxon>
        <taxon>Pseudomonadati</taxon>
        <taxon>Pseudomonadota</taxon>
        <taxon>Gammaproteobacteria</taxon>
        <taxon>Lysobacterales</taxon>
        <taxon>Rhodanobacteraceae</taxon>
        <taxon>Dyella</taxon>
    </lineage>
</organism>
<dbReference type="EMBL" id="JADIKC010000005">
    <property type="protein sequence ID" value="MBM7122134.1"/>
    <property type="molecule type" value="Genomic_DNA"/>
</dbReference>